<gene>
    <name evidence="2" type="primary">yqfD</name>
    <name evidence="2" type="ORF">ACFOUV_02855</name>
</gene>
<sequence>MKFSKGSKVTGYVTILVKGTAPELFFQKCASEGVPVWNVKKRDKESCEGDISLSDIKKMKQIRRKTIYKVTFTGRNGYPFIVNRFLKKKPLVFGLLISILFFLVLSNIIWEVKIKGVPKDIEEKIDKQLTAYGVHPGAWLFSLDSPTEIQQKLIQDIPELLWAGVDQKGTTFYLEGVEKIIVQEADPKQPRNLVASKKGVITKMYVSKGTPMVRVNDYVELGDILVSGDVERADSTDSEEKEDKEQESMIEPIAAEGEILANTWYEVSLTIPLKYNYQKLTGDKESKFFLKTGDFQLPIWGFGEPSYNEIHREITENKINILKWELPFSVIKTVLSEKEIVEGERTKEEAIEVGIEQAIIQLQQELGLDAKILSEKVLHESVERGKVKLNLYISVEENIVKQVPLVQGD</sequence>
<comment type="caution">
    <text evidence="2">The sequence shown here is derived from an EMBL/GenBank/DDBJ whole genome shotgun (WGS) entry which is preliminary data.</text>
</comment>
<organism evidence="2 3">
    <name type="scientific">Oceanobacillus longus</name>
    <dbReference type="NCBI Taxonomy" id="930120"/>
    <lineage>
        <taxon>Bacteria</taxon>
        <taxon>Bacillati</taxon>
        <taxon>Bacillota</taxon>
        <taxon>Bacilli</taxon>
        <taxon>Bacillales</taxon>
        <taxon>Bacillaceae</taxon>
        <taxon>Oceanobacillus</taxon>
    </lineage>
</organism>
<protein>
    <submittedName>
        <fullName evidence="2">Sporulation protein YqfD</fullName>
    </submittedName>
</protein>
<dbReference type="RefSeq" id="WP_379495253.1">
    <property type="nucleotide sequence ID" value="NZ_JBHSAO010000001.1"/>
</dbReference>
<proteinExistence type="predicted"/>
<dbReference type="Proteomes" id="UP001595772">
    <property type="component" value="Unassembled WGS sequence"/>
</dbReference>
<keyword evidence="1" id="KW-0812">Transmembrane</keyword>
<keyword evidence="1" id="KW-0472">Membrane</keyword>
<dbReference type="NCBIfam" id="TIGR02876">
    <property type="entry name" value="spore_yqfD"/>
    <property type="match status" value="1"/>
</dbReference>
<name>A0ABV8GXI5_9BACI</name>
<dbReference type="EMBL" id="JBHSAO010000001">
    <property type="protein sequence ID" value="MFC4022756.1"/>
    <property type="molecule type" value="Genomic_DNA"/>
</dbReference>
<dbReference type="Pfam" id="PF06898">
    <property type="entry name" value="YqfD"/>
    <property type="match status" value="1"/>
</dbReference>
<keyword evidence="3" id="KW-1185">Reference proteome</keyword>
<dbReference type="PIRSF" id="PIRSF029895">
    <property type="entry name" value="SpoIV"/>
    <property type="match status" value="1"/>
</dbReference>
<evidence type="ECO:0000313" key="2">
    <source>
        <dbReference type="EMBL" id="MFC4022756.1"/>
    </source>
</evidence>
<reference evidence="3" key="1">
    <citation type="journal article" date="2019" name="Int. J. Syst. Evol. Microbiol.">
        <title>The Global Catalogue of Microorganisms (GCM) 10K type strain sequencing project: providing services to taxonomists for standard genome sequencing and annotation.</title>
        <authorList>
            <consortium name="The Broad Institute Genomics Platform"/>
            <consortium name="The Broad Institute Genome Sequencing Center for Infectious Disease"/>
            <person name="Wu L."/>
            <person name="Ma J."/>
        </authorList>
    </citation>
    <scope>NUCLEOTIDE SEQUENCE [LARGE SCALE GENOMIC DNA]</scope>
    <source>
        <strain evidence="3">IBRC-M 10703</strain>
    </source>
</reference>
<evidence type="ECO:0000256" key="1">
    <source>
        <dbReference type="SAM" id="Phobius"/>
    </source>
</evidence>
<keyword evidence="1" id="KW-1133">Transmembrane helix</keyword>
<dbReference type="InterPro" id="IPR010690">
    <property type="entry name" value="YqfD"/>
</dbReference>
<evidence type="ECO:0000313" key="3">
    <source>
        <dbReference type="Proteomes" id="UP001595772"/>
    </source>
</evidence>
<feature type="transmembrane region" description="Helical" evidence="1">
    <location>
        <begin position="91"/>
        <end position="110"/>
    </location>
</feature>
<accession>A0ABV8GXI5</accession>